<dbReference type="EMBL" id="AP018042">
    <property type="protein sequence ID" value="BAX81628.1"/>
    <property type="molecule type" value="Genomic_DNA"/>
</dbReference>
<evidence type="ECO:0000256" key="1">
    <source>
        <dbReference type="SAM" id="Coils"/>
    </source>
</evidence>
<dbReference type="PANTHER" id="PTHR30535:SF34">
    <property type="entry name" value="MOLYBDATE-BINDING PROTEIN MOLA"/>
    <property type="match status" value="1"/>
</dbReference>
<keyword evidence="4" id="KW-1185">Reference proteome</keyword>
<dbReference type="GO" id="GO:0071281">
    <property type="term" value="P:cellular response to iron ion"/>
    <property type="evidence" value="ECO:0007669"/>
    <property type="project" value="TreeGrafter"/>
</dbReference>
<dbReference type="Pfam" id="PF01497">
    <property type="entry name" value="Peripla_BP_2"/>
    <property type="match status" value="1"/>
</dbReference>
<dbReference type="RefSeq" id="WP_162845470.1">
    <property type="nucleotide sequence ID" value="NZ_AP018042.1"/>
</dbReference>
<name>A0A1Y1CMH6_9BACT</name>
<evidence type="ECO:0000259" key="2">
    <source>
        <dbReference type="PROSITE" id="PS50983"/>
    </source>
</evidence>
<dbReference type="AlphaFoldDB" id="A0A1Y1CMH6"/>
<feature type="coiled-coil region" evidence="1">
    <location>
        <begin position="225"/>
        <end position="252"/>
    </location>
</feature>
<dbReference type="Gene3D" id="3.40.50.1980">
    <property type="entry name" value="Nitrogenase molybdenum iron protein domain"/>
    <property type="match status" value="2"/>
</dbReference>
<evidence type="ECO:0000313" key="4">
    <source>
        <dbReference type="Proteomes" id="UP000218267"/>
    </source>
</evidence>
<organism evidence="3 4">
    <name type="scientific">Labilibaculum antarcticum</name>
    <dbReference type="NCBI Taxonomy" id="1717717"/>
    <lineage>
        <taxon>Bacteria</taxon>
        <taxon>Pseudomonadati</taxon>
        <taxon>Bacteroidota</taxon>
        <taxon>Bacteroidia</taxon>
        <taxon>Marinilabiliales</taxon>
        <taxon>Marinifilaceae</taxon>
        <taxon>Labilibaculum</taxon>
    </lineage>
</organism>
<dbReference type="SUPFAM" id="SSF53807">
    <property type="entry name" value="Helical backbone' metal receptor"/>
    <property type="match status" value="1"/>
</dbReference>
<dbReference type="CDD" id="cd01141">
    <property type="entry name" value="TroA_d"/>
    <property type="match status" value="1"/>
</dbReference>
<dbReference type="KEGG" id="mbas:ALGA_3330"/>
<protein>
    <recommendedName>
        <fullName evidence="2">Fe/B12 periplasmic-binding domain-containing protein</fullName>
    </recommendedName>
</protein>
<reference evidence="3 4" key="1">
    <citation type="journal article" date="2018" name="Mar. Genomics">
        <title>Complete genome sequence of Marinifilaceae bacterium strain SPP2, isolated from the Antarctic marine sediment.</title>
        <authorList>
            <person name="Watanabe M."/>
            <person name="Kojima H."/>
            <person name="Fukui M."/>
        </authorList>
    </citation>
    <scope>NUCLEOTIDE SEQUENCE [LARGE SCALE GENOMIC DNA]</scope>
    <source>
        <strain evidence="3 4">SPP2</strain>
    </source>
</reference>
<dbReference type="PANTHER" id="PTHR30535">
    <property type="entry name" value="VITAMIN B12-BINDING PROTEIN"/>
    <property type="match status" value="1"/>
</dbReference>
<proteinExistence type="predicted"/>
<dbReference type="PROSITE" id="PS51257">
    <property type="entry name" value="PROKAR_LIPOPROTEIN"/>
    <property type="match status" value="1"/>
</dbReference>
<accession>A0A1Y1CMH6</accession>
<dbReference type="InterPro" id="IPR002491">
    <property type="entry name" value="ABC_transptr_periplasmic_BD"/>
</dbReference>
<dbReference type="InterPro" id="IPR050902">
    <property type="entry name" value="ABC_Transporter_SBP"/>
</dbReference>
<reference evidence="4" key="2">
    <citation type="journal article" date="2020" name="Antonie Van Leeuwenhoek">
        <title>Labilibaculum antarcticum sp. nov., a novel facultative anaerobic, psychrotorelant bacterium isolated from marine sediment of Antarctica.</title>
        <authorList>
            <person name="Watanabe M."/>
            <person name="Kojima H."/>
            <person name="Fukui M."/>
        </authorList>
    </citation>
    <scope>NUCLEOTIDE SEQUENCE [LARGE SCALE GENOMIC DNA]</scope>
    <source>
        <strain evidence="4">SPP2</strain>
    </source>
</reference>
<gene>
    <name evidence="3" type="ORF">ALGA_3330</name>
</gene>
<sequence length="394" mass="45149">MNLAKSIYWALILFLFLGTISCQSGPKKKETKKSTQNFPPDLAFYHPTHIKYAKGFDIKILDNGLKELIVWDPWNEGKIFQKYYLKNRGENTNVQVPTDGLLVEVPVRSIAALSSTQIGILKFLNVQDRIVAVSLNDRIYDEDLNKKAQEGIIQAVGHAETLNFEKIVDLDPELVMVAGFMNITDSETKLMNAGLPVAYNIEWMETSPLARAEWAKFIAAFFNKEAEAEKLFIALEQRYNDLKKLVEHVESKPSILSGYNFKGTWYMPGGQSYLAQFLRDGKADYCWFSDSTSGSMPLSFEVVFDKQSEADIWFGPGQCRTLEDMNGLDSRYSLFKSYKNGQVYCYTKRMKESGANDWYELGVMQPDVVFKDVIKILHPELLPNYELHYYQQLK</sequence>
<feature type="domain" description="Fe/B12 periplasmic-binding" evidence="2">
    <location>
        <begin position="109"/>
        <end position="381"/>
    </location>
</feature>
<evidence type="ECO:0000313" key="3">
    <source>
        <dbReference type="EMBL" id="BAX81628.1"/>
    </source>
</evidence>
<dbReference type="PROSITE" id="PS50983">
    <property type="entry name" value="FE_B12_PBP"/>
    <property type="match status" value="1"/>
</dbReference>
<dbReference type="Proteomes" id="UP000218267">
    <property type="component" value="Chromosome"/>
</dbReference>
<keyword evidence="1" id="KW-0175">Coiled coil</keyword>